<evidence type="ECO:0000256" key="1">
    <source>
        <dbReference type="ARBA" id="ARBA00022649"/>
    </source>
</evidence>
<keyword evidence="3" id="KW-0255">Endonuclease</keyword>
<accession>A0A2V2N737</accession>
<evidence type="ECO:0000256" key="4">
    <source>
        <dbReference type="ARBA" id="ARBA00022801"/>
    </source>
</evidence>
<name>A0A2V2N737_9EURY</name>
<dbReference type="Pfam" id="PF07927">
    <property type="entry name" value="HicA_toxin"/>
    <property type="match status" value="1"/>
</dbReference>
<keyword evidence="1" id="KW-1277">Toxin-antitoxin system</keyword>
<keyword evidence="8" id="KW-1185">Reference proteome</keyword>
<gene>
    <name evidence="7" type="ORF">DK846_04710</name>
</gene>
<protein>
    <submittedName>
        <fullName evidence="7">Type II toxin-antitoxin system HicA family toxin</fullName>
    </submittedName>
</protein>
<dbReference type="RefSeq" id="WP_109967729.1">
    <property type="nucleotide sequence ID" value="NZ_CP176093.1"/>
</dbReference>
<evidence type="ECO:0000256" key="5">
    <source>
        <dbReference type="ARBA" id="ARBA00022884"/>
    </source>
</evidence>
<dbReference type="Gene3D" id="3.30.920.30">
    <property type="entry name" value="Hypothetical protein"/>
    <property type="match status" value="1"/>
</dbReference>
<evidence type="ECO:0000256" key="6">
    <source>
        <dbReference type="ARBA" id="ARBA00023016"/>
    </source>
</evidence>
<dbReference type="Proteomes" id="UP000245657">
    <property type="component" value="Unassembled WGS sequence"/>
</dbReference>
<sequence>MPKLPRASGDLHVAAFKRAGWMVNHIEGSHYILIKEGSPVHLSIPVHSGKELGPGLLRKLIRTAELTPEEYLEFFTR</sequence>
<evidence type="ECO:0000313" key="7">
    <source>
        <dbReference type="EMBL" id="PWR74450.1"/>
    </source>
</evidence>
<dbReference type="GO" id="GO:0016787">
    <property type="term" value="F:hydrolase activity"/>
    <property type="evidence" value="ECO:0007669"/>
    <property type="project" value="UniProtKB-KW"/>
</dbReference>
<dbReference type="SUPFAM" id="SSF54786">
    <property type="entry name" value="YcfA/nrd intein domain"/>
    <property type="match status" value="1"/>
</dbReference>
<keyword evidence="4" id="KW-0378">Hydrolase</keyword>
<dbReference type="OrthoDB" id="7619at2157"/>
<keyword evidence="2" id="KW-0540">Nuclease</keyword>
<organism evidence="7 8">
    <name type="scientific">Methanospirillum lacunae</name>
    <dbReference type="NCBI Taxonomy" id="668570"/>
    <lineage>
        <taxon>Archaea</taxon>
        <taxon>Methanobacteriati</taxon>
        <taxon>Methanobacteriota</taxon>
        <taxon>Stenosarchaea group</taxon>
        <taxon>Methanomicrobia</taxon>
        <taxon>Methanomicrobiales</taxon>
        <taxon>Methanospirillaceae</taxon>
        <taxon>Methanospirillum</taxon>
    </lineage>
</organism>
<reference evidence="7 8" key="1">
    <citation type="submission" date="2018-05" db="EMBL/GenBank/DDBJ databases">
        <title>Draft genome of Methanospirillum lacunae Ki8-1.</title>
        <authorList>
            <person name="Dueholm M.S."/>
            <person name="Nielsen P.H."/>
            <person name="Bakmann L.F."/>
            <person name="Otzen D.E."/>
        </authorList>
    </citation>
    <scope>NUCLEOTIDE SEQUENCE [LARGE SCALE GENOMIC DNA]</scope>
    <source>
        <strain evidence="7 8">Ki8-1</strain>
    </source>
</reference>
<evidence type="ECO:0000256" key="3">
    <source>
        <dbReference type="ARBA" id="ARBA00022759"/>
    </source>
</evidence>
<dbReference type="GO" id="GO:0003729">
    <property type="term" value="F:mRNA binding"/>
    <property type="evidence" value="ECO:0007669"/>
    <property type="project" value="InterPro"/>
</dbReference>
<comment type="caution">
    <text evidence="7">The sequence shown here is derived from an EMBL/GenBank/DDBJ whole genome shotgun (WGS) entry which is preliminary data.</text>
</comment>
<dbReference type="InterPro" id="IPR012933">
    <property type="entry name" value="HicA_mRNA_interferase"/>
</dbReference>
<evidence type="ECO:0000256" key="2">
    <source>
        <dbReference type="ARBA" id="ARBA00022722"/>
    </source>
</evidence>
<dbReference type="GeneID" id="97549844"/>
<dbReference type="GO" id="GO:0004519">
    <property type="term" value="F:endonuclease activity"/>
    <property type="evidence" value="ECO:0007669"/>
    <property type="project" value="UniProtKB-KW"/>
</dbReference>
<proteinExistence type="predicted"/>
<keyword evidence="5" id="KW-0694">RNA-binding</keyword>
<dbReference type="AlphaFoldDB" id="A0A2V2N737"/>
<dbReference type="EMBL" id="QGMY01000002">
    <property type="protein sequence ID" value="PWR74450.1"/>
    <property type="molecule type" value="Genomic_DNA"/>
</dbReference>
<evidence type="ECO:0000313" key="8">
    <source>
        <dbReference type="Proteomes" id="UP000245657"/>
    </source>
</evidence>
<keyword evidence="6" id="KW-0346">Stress response</keyword>
<dbReference type="InterPro" id="IPR038570">
    <property type="entry name" value="HicA_sf"/>
</dbReference>